<dbReference type="PANTHER" id="PTHR30518:SF2">
    <property type="entry name" value="ENDOLYTIC MUREIN TRANSGLYCOSYLASE"/>
    <property type="match status" value="1"/>
</dbReference>
<feature type="compositionally biased region" description="Low complexity" evidence="8">
    <location>
        <begin position="260"/>
        <end position="277"/>
    </location>
</feature>
<evidence type="ECO:0000256" key="8">
    <source>
        <dbReference type="SAM" id="MobiDB-lite"/>
    </source>
</evidence>
<evidence type="ECO:0000256" key="3">
    <source>
        <dbReference type="ARBA" id="ARBA00022989"/>
    </source>
</evidence>
<protein>
    <recommendedName>
        <fullName evidence="7">Endolytic murein transglycosylase</fullName>
        <ecNumber evidence="7">4.2.2.29</ecNumber>
    </recommendedName>
    <alternativeName>
        <fullName evidence="7">Peptidoglycan lytic transglycosylase</fullName>
    </alternativeName>
    <alternativeName>
        <fullName evidence="7">Peptidoglycan polymerization terminase</fullName>
    </alternativeName>
</protein>
<keyword evidence="1 7" id="KW-1003">Cell membrane</keyword>
<feature type="compositionally biased region" description="Low complexity" evidence="8">
    <location>
        <begin position="237"/>
        <end position="248"/>
    </location>
</feature>
<dbReference type="EC" id="4.2.2.29" evidence="7"/>
<name>A0A1H4QBM3_9MICC</name>
<dbReference type="Proteomes" id="UP000182652">
    <property type="component" value="Unassembled WGS sequence"/>
</dbReference>
<dbReference type="STRING" id="156980.SAMN04489745_2238"/>
<evidence type="ECO:0000256" key="7">
    <source>
        <dbReference type="HAMAP-Rule" id="MF_02065"/>
    </source>
</evidence>
<dbReference type="NCBIfam" id="TIGR00247">
    <property type="entry name" value="endolytic transglycosylase MltG"/>
    <property type="match status" value="1"/>
</dbReference>
<comment type="similarity">
    <text evidence="7">Belongs to the transglycosylase MltG family.</text>
</comment>
<keyword evidence="10" id="KW-1185">Reference proteome</keyword>
<feature type="region of interest" description="Disordered" evidence="8">
    <location>
        <begin position="1"/>
        <end position="126"/>
    </location>
</feature>
<evidence type="ECO:0000313" key="9">
    <source>
        <dbReference type="EMBL" id="SEC16892.1"/>
    </source>
</evidence>
<dbReference type="GO" id="GO:0071555">
    <property type="term" value="P:cell wall organization"/>
    <property type="evidence" value="ECO:0007669"/>
    <property type="project" value="UniProtKB-KW"/>
</dbReference>
<feature type="region of interest" description="Disordered" evidence="8">
    <location>
        <begin position="168"/>
        <end position="288"/>
    </location>
</feature>
<feature type="region of interest" description="Disordered" evidence="8">
    <location>
        <begin position="308"/>
        <end position="354"/>
    </location>
</feature>
<reference evidence="9 10" key="1">
    <citation type="submission" date="2016-10" db="EMBL/GenBank/DDBJ databases">
        <authorList>
            <person name="de Groot N.N."/>
        </authorList>
    </citation>
    <scope>NUCLEOTIDE SEQUENCE [LARGE SCALE GENOMIC DNA]</scope>
    <source>
        <strain evidence="9 10">DSM 10495</strain>
    </source>
</reference>
<feature type="compositionally biased region" description="Basic and acidic residues" evidence="8">
    <location>
        <begin position="168"/>
        <end position="236"/>
    </location>
</feature>
<evidence type="ECO:0000256" key="6">
    <source>
        <dbReference type="ARBA" id="ARBA00023316"/>
    </source>
</evidence>
<keyword evidence="6 7" id="KW-0961">Cell wall biogenesis/degradation</keyword>
<comment type="subcellular location">
    <subcellularLocation>
        <location evidence="7">Cell membrane</location>
        <topology evidence="7">Single-pass membrane protein</topology>
    </subcellularLocation>
</comment>
<dbReference type="Pfam" id="PF02618">
    <property type="entry name" value="YceG"/>
    <property type="match status" value="1"/>
</dbReference>
<dbReference type="PANTHER" id="PTHR30518">
    <property type="entry name" value="ENDOLYTIC MUREIN TRANSGLYCOSYLASE"/>
    <property type="match status" value="1"/>
</dbReference>
<dbReference type="GO" id="GO:0005886">
    <property type="term" value="C:plasma membrane"/>
    <property type="evidence" value="ECO:0007669"/>
    <property type="project" value="UniProtKB-SubCell"/>
</dbReference>
<keyword evidence="4 7" id="KW-0472">Membrane</keyword>
<dbReference type="Gene3D" id="3.30.1490.480">
    <property type="entry name" value="Endolytic murein transglycosylase"/>
    <property type="match status" value="1"/>
</dbReference>
<dbReference type="Gene3D" id="3.30.160.60">
    <property type="entry name" value="Classic Zinc Finger"/>
    <property type="match status" value="1"/>
</dbReference>
<keyword evidence="2 7" id="KW-0812">Transmembrane</keyword>
<dbReference type="AlphaFoldDB" id="A0A1H4QBM3"/>
<evidence type="ECO:0000256" key="4">
    <source>
        <dbReference type="ARBA" id="ARBA00023136"/>
    </source>
</evidence>
<feature type="compositionally biased region" description="Basic and acidic residues" evidence="8">
    <location>
        <begin position="60"/>
        <end position="69"/>
    </location>
</feature>
<comment type="catalytic activity">
    <reaction evidence="7">
        <text>a peptidoglycan chain = a peptidoglycan chain with N-acetyl-1,6-anhydromuramyl-[peptide] at the reducing end + a peptidoglycan chain with N-acetylglucosamine at the non-reducing end.</text>
        <dbReference type="EC" id="4.2.2.29"/>
    </reaction>
</comment>
<comment type="function">
    <text evidence="7">Functions as a peptidoglycan terminase that cleaves nascent peptidoglycan strands endolytically to terminate their elongation.</text>
</comment>
<evidence type="ECO:0000256" key="1">
    <source>
        <dbReference type="ARBA" id="ARBA00022475"/>
    </source>
</evidence>
<dbReference type="InterPro" id="IPR003770">
    <property type="entry name" value="MLTG-like"/>
</dbReference>
<feature type="site" description="Important for catalytic activity" evidence="7">
    <location>
        <position position="609"/>
    </location>
</feature>
<accession>A0A1H4QBM3</accession>
<organism evidence="9 10">
    <name type="scientific">Arthrobacter woluwensis</name>
    <dbReference type="NCBI Taxonomy" id="156980"/>
    <lineage>
        <taxon>Bacteria</taxon>
        <taxon>Bacillati</taxon>
        <taxon>Actinomycetota</taxon>
        <taxon>Actinomycetes</taxon>
        <taxon>Micrococcales</taxon>
        <taxon>Micrococcaceae</taxon>
        <taxon>Arthrobacter</taxon>
    </lineage>
</organism>
<dbReference type="EMBL" id="FNSN01000003">
    <property type="protein sequence ID" value="SEC16892.1"/>
    <property type="molecule type" value="Genomic_DNA"/>
</dbReference>
<feature type="transmembrane region" description="Helical" evidence="7">
    <location>
        <begin position="396"/>
        <end position="417"/>
    </location>
</feature>
<gene>
    <name evidence="7" type="primary">mltG</name>
    <name evidence="9" type="ORF">SAMN04489745_2238</name>
</gene>
<feature type="compositionally biased region" description="Basic and acidic residues" evidence="8">
    <location>
        <begin position="85"/>
        <end position="126"/>
    </location>
</feature>
<dbReference type="HAMAP" id="MF_02065">
    <property type="entry name" value="MltG"/>
    <property type="match status" value="1"/>
</dbReference>
<evidence type="ECO:0000256" key="2">
    <source>
        <dbReference type="ARBA" id="ARBA00022692"/>
    </source>
</evidence>
<evidence type="ECO:0000256" key="5">
    <source>
        <dbReference type="ARBA" id="ARBA00023239"/>
    </source>
</evidence>
<keyword evidence="5 7" id="KW-0456">Lyase</keyword>
<keyword evidence="3 7" id="KW-1133">Transmembrane helix</keyword>
<feature type="compositionally biased region" description="Basic residues" evidence="8">
    <location>
        <begin position="310"/>
        <end position="320"/>
    </location>
</feature>
<evidence type="ECO:0000313" key="10">
    <source>
        <dbReference type="Proteomes" id="UP000182652"/>
    </source>
</evidence>
<proteinExistence type="inferred from homology"/>
<sequence length="738" mass="78447">MSTDNKEPGDMPSRADGPMAAEGMPLTRRELRARERLLAQREEQERAARAAAPFDQEQDELPRRRDSSPRQDGTPVDDQAAAERAAAEKAAAEQARAERIVSERVAAAERARTEKAEAERIAAERAAAEKVQAEKARLERAAEEKAQAERAAAEKAAAARIAAAKAQAEKAAEKAAAERAEAERAAAERARAEKVRAEKLQADKLQADKAAAERARAEKLQADKVEADKIQADKAATESALAAKAKAALSRDLPQESARATEPAADAESRAASSSTEGGHGRAEAAPGSRIAPVPATAHAQHFYPEPTHTRLHPLAHGHRPTGTPGGRAEAPADTVEASTAEDVESQHHGQHEAAAAHSFHFIHSSEPGHDEEAPVKTAFQEEVASPRKHRRVRGWVAVLLSFLLVAGGAFAAFQFIGPSLGWGRVTDYPGPGTGSVSVEVAQGSSVTQVANSLKEEGVVADAGTFIKAFGESGVTLSPGKYTFRKEMKSADAVSVFAASGNDKVSYVPLSAGLRLNESLDAIAKGTGLEIADLKKLADAPAQFGVSSKAKNLEGYLFPGEYRFALGSTAKQVLGQLVKATQDELKAQGVTDPDEQYRMLTIASIVQAEAGRADYPTVAGAVMNRLKHNAQTVGFIQSDATVTYGLGRKSYELTPAEKQDKSNPYNTYANPGLPVGPIGSPGKLAIDAAAHPKASDYLFWVTINLDTGETRFAKTLDEHNRNVALYQEWCSANAGRCQ</sequence>
<dbReference type="GO" id="GO:0008932">
    <property type="term" value="F:lytic endotransglycosylase activity"/>
    <property type="evidence" value="ECO:0007669"/>
    <property type="project" value="UniProtKB-UniRule"/>
</dbReference>
<dbReference type="GO" id="GO:0009252">
    <property type="term" value="P:peptidoglycan biosynthetic process"/>
    <property type="evidence" value="ECO:0007669"/>
    <property type="project" value="UniProtKB-UniRule"/>
</dbReference>
<feature type="compositionally biased region" description="Basic and acidic residues" evidence="8">
    <location>
        <begin position="27"/>
        <end position="48"/>
    </location>
</feature>